<dbReference type="PANTHER" id="PTHR37846:SF1">
    <property type="entry name" value="DEACETYLASE-LIKE PROTEIN"/>
    <property type="match status" value="1"/>
</dbReference>
<keyword evidence="2" id="KW-0812">Transmembrane</keyword>
<dbReference type="AlphaFoldDB" id="A0A4U0U3X9"/>
<name>A0A4U0U3X9_9PEZI</name>
<dbReference type="EMBL" id="NAJL01000015">
    <property type="protein sequence ID" value="TKA29242.1"/>
    <property type="molecule type" value="Genomic_DNA"/>
</dbReference>
<feature type="domain" description="DUF7719" evidence="3">
    <location>
        <begin position="163"/>
        <end position="231"/>
    </location>
</feature>
<organism evidence="4 5">
    <name type="scientific">Salinomyces thailandicus</name>
    <dbReference type="NCBI Taxonomy" id="706561"/>
    <lineage>
        <taxon>Eukaryota</taxon>
        <taxon>Fungi</taxon>
        <taxon>Dikarya</taxon>
        <taxon>Ascomycota</taxon>
        <taxon>Pezizomycotina</taxon>
        <taxon>Dothideomycetes</taxon>
        <taxon>Dothideomycetidae</taxon>
        <taxon>Mycosphaerellales</taxon>
        <taxon>Teratosphaeriaceae</taxon>
        <taxon>Salinomyces</taxon>
    </lineage>
</organism>
<feature type="transmembrane region" description="Helical" evidence="2">
    <location>
        <begin position="102"/>
        <end position="121"/>
    </location>
</feature>
<keyword evidence="2" id="KW-1133">Transmembrane helix</keyword>
<dbReference type="InterPro" id="IPR056136">
    <property type="entry name" value="DUF7719"/>
</dbReference>
<feature type="transmembrane region" description="Helical" evidence="2">
    <location>
        <begin position="200"/>
        <end position="226"/>
    </location>
</feature>
<dbReference type="PANTHER" id="PTHR37846">
    <property type="entry name" value="YALI0B21296P"/>
    <property type="match status" value="1"/>
</dbReference>
<protein>
    <recommendedName>
        <fullName evidence="3">DUF7719 domain-containing protein</fullName>
    </recommendedName>
</protein>
<feature type="region of interest" description="Disordered" evidence="1">
    <location>
        <begin position="1"/>
        <end position="47"/>
    </location>
</feature>
<reference evidence="4 5" key="1">
    <citation type="submission" date="2017-03" db="EMBL/GenBank/DDBJ databases">
        <title>Genomes of endolithic fungi from Antarctica.</title>
        <authorList>
            <person name="Coleine C."/>
            <person name="Masonjones S."/>
            <person name="Stajich J.E."/>
        </authorList>
    </citation>
    <scope>NUCLEOTIDE SEQUENCE [LARGE SCALE GENOMIC DNA]</scope>
    <source>
        <strain evidence="4 5">CCFEE 6315</strain>
    </source>
</reference>
<evidence type="ECO:0000256" key="1">
    <source>
        <dbReference type="SAM" id="MobiDB-lite"/>
    </source>
</evidence>
<comment type="caution">
    <text evidence="4">The sequence shown here is derived from an EMBL/GenBank/DDBJ whole genome shotgun (WGS) entry which is preliminary data.</text>
</comment>
<gene>
    <name evidence="4" type="ORF">B0A50_03752</name>
</gene>
<evidence type="ECO:0000313" key="4">
    <source>
        <dbReference type="EMBL" id="TKA29242.1"/>
    </source>
</evidence>
<dbReference type="OrthoDB" id="5597489at2759"/>
<evidence type="ECO:0000313" key="5">
    <source>
        <dbReference type="Proteomes" id="UP000308549"/>
    </source>
</evidence>
<feature type="compositionally biased region" description="Polar residues" evidence="1">
    <location>
        <begin position="38"/>
        <end position="47"/>
    </location>
</feature>
<dbReference type="Pfam" id="PF24841">
    <property type="entry name" value="DUF7719"/>
    <property type="match status" value="1"/>
</dbReference>
<evidence type="ECO:0000256" key="2">
    <source>
        <dbReference type="SAM" id="Phobius"/>
    </source>
</evidence>
<feature type="transmembrane region" description="Helical" evidence="2">
    <location>
        <begin position="133"/>
        <end position="153"/>
    </location>
</feature>
<keyword evidence="5" id="KW-1185">Reference proteome</keyword>
<dbReference type="Proteomes" id="UP000308549">
    <property type="component" value="Unassembled WGS sequence"/>
</dbReference>
<feature type="transmembrane region" description="Helical" evidence="2">
    <location>
        <begin position="165"/>
        <end position="188"/>
    </location>
</feature>
<sequence>MADEEPPQNRRARRAAARESGNPMAPPTKEPKIKMAQPNRSKPSNKTLLDLYEDKKALLNQGQPFDAKYEDGKARDEGGNILEAGLSSPDDDDEPIGPLGQAVFWTVLLGMLHFTLDVLVYNQYAQEINWPAIWGRTFTMLPILFLLIFMLRSETAERFANVRQVFYLAMAVGAGCYVIHAANVYDYFAVMKQAPPLGTLWIWSVIEMKLTFAAASVLANIGYLWWKGFTMF</sequence>
<keyword evidence="2" id="KW-0472">Membrane</keyword>
<evidence type="ECO:0000259" key="3">
    <source>
        <dbReference type="Pfam" id="PF24841"/>
    </source>
</evidence>
<proteinExistence type="predicted"/>
<accession>A0A4U0U3X9</accession>